<dbReference type="RefSeq" id="WP_323355671.1">
    <property type="nucleotide sequence ID" value="NZ_JAYGHY010000006.1"/>
</dbReference>
<comment type="caution">
    <text evidence="2">The sequence shown here is derived from an EMBL/GenBank/DDBJ whole genome shotgun (WGS) entry which is preliminary data.</text>
</comment>
<feature type="region of interest" description="Disordered" evidence="1">
    <location>
        <begin position="186"/>
        <end position="208"/>
    </location>
</feature>
<gene>
    <name evidence="2" type="ORF">VB739_03135</name>
</gene>
<dbReference type="InterPro" id="IPR025569">
    <property type="entry name" value="DUF4335"/>
</dbReference>
<organism evidence="2 3">
    <name type="scientific">Cyanobium gracile UHCC 0281</name>
    <dbReference type="NCBI Taxonomy" id="3110309"/>
    <lineage>
        <taxon>Bacteria</taxon>
        <taxon>Bacillati</taxon>
        <taxon>Cyanobacteriota</taxon>
        <taxon>Cyanophyceae</taxon>
        <taxon>Synechococcales</taxon>
        <taxon>Prochlorococcaceae</taxon>
        <taxon>Cyanobium</taxon>
    </lineage>
</organism>
<keyword evidence="3" id="KW-1185">Reference proteome</keyword>
<evidence type="ECO:0000313" key="2">
    <source>
        <dbReference type="EMBL" id="MEA5441540.1"/>
    </source>
</evidence>
<reference evidence="2 3" key="1">
    <citation type="submission" date="2023-12" db="EMBL/GenBank/DDBJ databases">
        <title>Baltic Sea Cyanobacteria.</title>
        <authorList>
            <person name="Delbaje E."/>
            <person name="Fewer D.P."/>
            <person name="Shishido T.K."/>
        </authorList>
    </citation>
    <scope>NUCLEOTIDE SEQUENCE [LARGE SCALE GENOMIC DNA]</scope>
    <source>
        <strain evidence="2 3">UHCC 0281</strain>
    </source>
</reference>
<dbReference type="Pfam" id="PF14233">
    <property type="entry name" value="DUF4335"/>
    <property type="match status" value="1"/>
</dbReference>
<name>A0ABU5SST9_9CYAN</name>
<sequence length="208" mass="22414">MVQSSVMKQSLVFDQLSCRLQVEGLPDVSIGQSGAALGIITGWSLQWVGRPLLEGRREHLQALMQVVLPYARHLISGVRRDFSIAGEPVDIGPHPEGGHRLLLRSSQPDTPPLDMHLDDAELADLVRVLDLLRLDPRVQLPLEIPEPEPLGPRELLERIPLHRRLTAPLGGAAALAVSAALVLLLPPPAVPPAPTPPAPQAAPQAPRP</sequence>
<evidence type="ECO:0000256" key="1">
    <source>
        <dbReference type="SAM" id="MobiDB-lite"/>
    </source>
</evidence>
<proteinExistence type="predicted"/>
<protein>
    <submittedName>
        <fullName evidence="2">DUF4335 domain-containing protein</fullName>
    </submittedName>
</protein>
<accession>A0ABU5SST9</accession>
<evidence type="ECO:0000313" key="3">
    <source>
        <dbReference type="Proteomes" id="UP001302329"/>
    </source>
</evidence>
<dbReference type="Proteomes" id="UP001302329">
    <property type="component" value="Unassembled WGS sequence"/>
</dbReference>
<dbReference type="EMBL" id="JAYGHY010000006">
    <property type="protein sequence ID" value="MEA5441540.1"/>
    <property type="molecule type" value="Genomic_DNA"/>
</dbReference>